<dbReference type="InterPro" id="IPR018958">
    <property type="entry name" value="Knr4/Smi1-like_dom"/>
</dbReference>
<gene>
    <name evidence="2" type="ORF">CLHUN_40260</name>
</gene>
<dbReference type="SMART" id="SM00860">
    <property type="entry name" value="SMI1_KNR4"/>
    <property type="match status" value="1"/>
</dbReference>
<dbReference type="InterPro" id="IPR037883">
    <property type="entry name" value="Knr4/Smi1-like_sf"/>
</dbReference>
<evidence type="ECO:0000313" key="2">
    <source>
        <dbReference type="EMBL" id="OPX42121.1"/>
    </source>
</evidence>
<comment type="caution">
    <text evidence="2">The sequence shown here is derived from an EMBL/GenBank/DDBJ whole genome shotgun (WGS) entry which is preliminary data.</text>
</comment>
<evidence type="ECO:0000313" key="3">
    <source>
        <dbReference type="Proteomes" id="UP000191554"/>
    </source>
</evidence>
<protein>
    <submittedName>
        <fullName evidence="2">SMI1 / KNR4 family protein</fullName>
    </submittedName>
</protein>
<keyword evidence="3" id="KW-1185">Reference proteome</keyword>
<dbReference type="Proteomes" id="UP000191554">
    <property type="component" value="Unassembled WGS sequence"/>
</dbReference>
<dbReference type="RefSeq" id="WP_080066485.1">
    <property type="nucleotide sequence ID" value="NZ_MZGX01000034.1"/>
</dbReference>
<dbReference type="Gene3D" id="3.40.1580.10">
    <property type="entry name" value="SMI1/KNR4-like"/>
    <property type="match status" value="1"/>
</dbReference>
<name>A0A1V4SFU2_RUMHU</name>
<dbReference type="OrthoDB" id="2860275at2"/>
<dbReference type="EMBL" id="MZGX01000034">
    <property type="protein sequence ID" value="OPX42121.1"/>
    <property type="molecule type" value="Genomic_DNA"/>
</dbReference>
<sequence length="134" mass="15635">MWKNLLLNYSKVNPFVIPNPPATLIEINEVESKFNLHLPKQFKDLLLECNGDRNFVFSTKDVIETNIDLRKMDESLNSILFVTGNGCGDYFGYYVVDGNIQSDQIYMWEHESDSRKLKAKDLKEAIDKYYNDEL</sequence>
<dbReference type="Pfam" id="PF09346">
    <property type="entry name" value="SMI1_KNR4"/>
    <property type="match status" value="1"/>
</dbReference>
<proteinExistence type="predicted"/>
<reference evidence="2 3" key="1">
    <citation type="submission" date="2017-03" db="EMBL/GenBank/DDBJ databases">
        <title>Genome sequence of Clostridium hungatei DSM 14427.</title>
        <authorList>
            <person name="Poehlein A."/>
            <person name="Daniel R."/>
        </authorList>
    </citation>
    <scope>NUCLEOTIDE SEQUENCE [LARGE SCALE GENOMIC DNA]</scope>
    <source>
        <strain evidence="2 3">DSM 14427</strain>
    </source>
</reference>
<feature type="domain" description="Knr4/Smi1-like" evidence="1">
    <location>
        <begin position="21"/>
        <end position="128"/>
    </location>
</feature>
<evidence type="ECO:0000259" key="1">
    <source>
        <dbReference type="SMART" id="SM00860"/>
    </source>
</evidence>
<dbReference type="AlphaFoldDB" id="A0A1V4SFU2"/>
<accession>A0A1V4SFU2</accession>
<organism evidence="2 3">
    <name type="scientific">Ruminiclostridium hungatei</name>
    <name type="common">Clostridium hungatei</name>
    <dbReference type="NCBI Taxonomy" id="48256"/>
    <lineage>
        <taxon>Bacteria</taxon>
        <taxon>Bacillati</taxon>
        <taxon>Bacillota</taxon>
        <taxon>Clostridia</taxon>
        <taxon>Eubacteriales</taxon>
        <taxon>Oscillospiraceae</taxon>
        <taxon>Ruminiclostridium</taxon>
    </lineage>
</organism>
<dbReference type="SUPFAM" id="SSF160631">
    <property type="entry name" value="SMI1/KNR4-like"/>
    <property type="match status" value="1"/>
</dbReference>